<dbReference type="AlphaFoldDB" id="A0A4Q0XWE3"/>
<dbReference type="RefSeq" id="WP_128994695.1">
    <property type="nucleotide sequence ID" value="NZ_PDKN01000001.1"/>
</dbReference>
<dbReference type="OrthoDB" id="5597599at2"/>
<proteinExistence type="predicted"/>
<dbReference type="EMBL" id="PDKN01000001">
    <property type="protein sequence ID" value="RXJ60559.1"/>
    <property type="molecule type" value="Genomic_DNA"/>
</dbReference>
<comment type="caution">
    <text evidence="1">The sequence shown here is derived from an EMBL/GenBank/DDBJ whole genome shotgun (WGS) entry which is preliminary data.</text>
</comment>
<dbReference type="Pfam" id="PF12224">
    <property type="entry name" value="Amidoligase_2"/>
    <property type="match status" value="1"/>
</dbReference>
<organism evidence="1 2">
    <name type="scientific">Candidatus Marinarcus aquaticus</name>
    <dbReference type="NCBI Taxonomy" id="2044504"/>
    <lineage>
        <taxon>Bacteria</taxon>
        <taxon>Pseudomonadati</taxon>
        <taxon>Campylobacterota</taxon>
        <taxon>Epsilonproteobacteria</taxon>
        <taxon>Campylobacterales</taxon>
        <taxon>Arcobacteraceae</taxon>
        <taxon>Candidatus Marinarcus</taxon>
    </lineage>
</organism>
<accession>A0A4Q0XWE3</accession>
<sequence length="339" mass="40078">MSLEYINKIEKKFLPHLFFNKEKKARHVGVEIEYSNLSLEKSIELARELFGGEIKKTSKYEWQLTQSKYGTFNFELDAQLLQKIQKEGLFEKLQHYIGDVSHDIDTLLDKTSKRFVPFEVATPPVPISNLFEIDKLAESFCLHGAFGTTHSLHYAFGVHFNIEPASLESIDVLKTFKAFLILQKWIEVQSEVDIARKISPYINDFPKEYLKKVIDKAYKPNQEQFIEEYIAFNPTRNRILDMLPLMTFWDEKRVRQHLPKEKINARPTFHYRLANSKVNILRWSLTQEFLPWVMVELLVANPKKFEIMSEEFLTYLEAPIFNTHEWIEQCHFHILDLLS</sequence>
<evidence type="ECO:0000313" key="1">
    <source>
        <dbReference type="EMBL" id="RXJ60559.1"/>
    </source>
</evidence>
<dbReference type="InterPro" id="IPR022025">
    <property type="entry name" value="Amidoligase_2"/>
</dbReference>
<gene>
    <name evidence="1" type="ORF">CRV04_00655</name>
</gene>
<name>A0A4Q0XWE3_9BACT</name>
<keyword evidence="2" id="KW-1185">Reference proteome</keyword>
<evidence type="ECO:0008006" key="3">
    <source>
        <dbReference type="Google" id="ProtNLM"/>
    </source>
</evidence>
<dbReference type="Proteomes" id="UP000290657">
    <property type="component" value="Unassembled WGS sequence"/>
</dbReference>
<protein>
    <recommendedName>
        <fullName evidence="3">Amidoligase enzyme</fullName>
    </recommendedName>
</protein>
<evidence type="ECO:0000313" key="2">
    <source>
        <dbReference type="Proteomes" id="UP000290657"/>
    </source>
</evidence>
<reference evidence="1 2" key="1">
    <citation type="submission" date="2017-10" db="EMBL/GenBank/DDBJ databases">
        <title>Genomics of the genus Arcobacter.</title>
        <authorList>
            <person name="Perez-Cataluna A."/>
            <person name="Figueras M.J."/>
        </authorList>
    </citation>
    <scope>NUCLEOTIDE SEQUENCE [LARGE SCALE GENOMIC DNA]</scope>
    <source>
        <strain evidence="1 2">CECT 8987</strain>
    </source>
</reference>